<evidence type="ECO:0000313" key="3">
    <source>
        <dbReference type="Proteomes" id="UP001302602"/>
    </source>
</evidence>
<organism evidence="2 3">
    <name type="scientific">Parathielavia appendiculata</name>
    <dbReference type="NCBI Taxonomy" id="2587402"/>
    <lineage>
        <taxon>Eukaryota</taxon>
        <taxon>Fungi</taxon>
        <taxon>Dikarya</taxon>
        <taxon>Ascomycota</taxon>
        <taxon>Pezizomycotina</taxon>
        <taxon>Sordariomycetes</taxon>
        <taxon>Sordariomycetidae</taxon>
        <taxon>Sordariales</taxon>
        <taxon>Chaetomiaceae</taxon>
        <taxon>Parathielavia</taxon>
    </lineage>
</organism>
<comment type="caution">
    <text evidence="2">The sequence shown here is derived from an EMBL/GenBank/DDBJ whole genome shotgun (WGS) entry which is preliminary data.</text>
</comment>
<name>A0AAN6Z7F9_9PEZI</name>
<dbReference type="GeneID" id="87832262"/>
<dbReference type="EMBL" id="MU853224">
    <property type="protein sequence ID" value="KAK4127852.1"/>
    <property type="molecule type" value="Genomic_DNA"/>
</dbReference>
<feature type="region of interest" description="Disordered" evidence="1">
    <location>
        <begin position="116"/>
        <end position="181"/>
    </location>
</feature>
<dbReference type="AlphaFoldDB" id="A0AAN6Z7F9"/>
<sequence length="195" mass="20665">MSRRSTTTPNGSVSAGSATTSTPSTATDNQLLFPPTLPPLRQVLVLLSAGAPEALLSVPIDAPPTLALWPPLWIPPPGVPVPDPPLLSHWQPPVPPANTVVNRLPRALEPSATVYEDLHSGQGPDARRRRLPPWAAGGPLPQPVDQNRRDVLRQPGPTAPSVSNIDNHPLGKKQGVKDGKRHDVPCLTSSCNAWG</sequence>
<proteinExistence type="predicted"/>
<evidence type="ECO:0000256" key="1">
    <source>
        <dbReference type="SAM" id="MobiDB-lite"/>
    </source>
</evidence>
<reference evidence="2" key="1">
    <citation type="journal article" date="2023" name="Mol. Phylogenet. Evol.">
        <title>Genome-scale phylogeny and comparative genomics of the fungal order Sordariales.</title>
        <authorList>
            <person name="Hensen N."/>
            <person name="Bonometti L."/>
            <person name="Westerberg I."/>
            <person name="Brannstrom I.O."/>
            <person name="Guillou S."/>
            <person name="Cros-Aarteil S."/>
            <person name="Calhoun S."/>
            <person name="Haridas S."/>
            <person name="Kuo A."/>
            <person name="Mondo S."/>
            <person name="Pangilinan J."/>
            <person name="Riley R."/>
            <person name="LaButti K."/>
            <person name="Andreopoulos B."/>
            <person name="Lipzen A."/>
            <person name="Chen C."/>
            <person name="Yan M."/>
            <person name="Daum C."/>
            <person name="Ng V."/>
            <person name="Clum A."/>
            <person name="Steindorff A."/>
            <person name="Ohm R.A."/>
            <person name="Martin F."/>
            <person name="Silar P."/>
            <person name="Natvig D.O."/>
            <person name="Lalanne C."/>
            <person name="Gautier V."/>
            <person name="Ament-Velasquez S.L."/>
            <person name="Kruys A."/>
            <person name="Hutchinson M.I."/>
            <person name="Powell A.J."/>
            <person name="Barry K."/>
            <person name="Miller A.N."/>
            <person name="Grigoriev I.V."/>
            <person name="Debuchy R."/>
            <person name="Gladieux P."/>
            <person name="Hiltunen Thoren M."/>
            <person name="Johannesson H."/>
        </authorList>
    </citation>
    <scope>NUCLEOTIDE SEQUENCE</scope>
    <source>
        <strain evidence="2">CBS 731.68</strain>
    </source>
</reference>
<feature type="compositionally biased region" description="Polar residues" evidence="1">
    <location>
        <begin position="1"/>
        <end position="11"/>
    </location>
</feature>
<dbReference type="RefSeq" id="XP_062651623.1">
    <property type="nucleotide sequence ID" value="XM_062795494.1"/>
</dbReference>
<evidence type="ECO:0000313" key="2">
    <source>
        <dbReference type="EMBL" id="KAK4127852.1"/>
    </source>
</evidence>
<dbReference type="Proteomes" id="UP001302602">
    <property type="component" value="Unassembled WGS sequence"/>
</dbReference>
<feature type="compositionally biased region" description="Low complexity" evidence="1">
    <location>
        <begin position="12"/>
        <end position="27"/>
    </location>
</feature>
<reference evidence="2" key="2">
    <citation type="submission" date="2023-05" db="EMBL/GenBank/DDBJ databases">
        <authorList>
            <consortium name="Lawrence Berkeley National Laboratory"/>
            <person name="Steindorff A."/>
            <person name="Hensen N."/>
            <person name="Bonometti L."/>
            <person name="Westerberg I."/>
            <person name="Brannstrom I.O."/>
            <person name="Guillou S."/>
            <person name="Cros-Aarteil S."/>
            <person name="Calhoun S."/>
            <person name="Haridas S."/>
            <person name="Kuo A."/>
            <person name="Mondo S."/>
            <person name="Pangilinan J."/>
            <person name="Riley R."/>
            <person name="Labutti K."/>
            <person name="Andreopoulos B."/>
            <person name="Lipzen A."/>
            <person name="Chen C."/>
            <person name="Yanf M."/>
            <person name="Daum C."/>
            <person name="Ng V."/>
            <person name="Clum A."/>
            <person name="Ohm R."/>
            <person name="Martin F."/>
            <person name="Silar P."/>
            <person name="Natvig D."/>
            <person name="Lalanne C."/>
            <person name="Gautier V."/>
            <person name="Ament-Velasquez S.L."/>
            <person name="Kruys A."/>
            <person name="Hutchinson M.I."/>
            <person name="Powell A.J."/>
            <person name="Barry K."/>
            <person name="Miller A.N."/>
            <person name="Grigoriev I.V."/>
            <person name="Debuchy R."/>
            <person name="Gladieux P."/>
            <person name="Thoren M.H."/>
            <person name="Johannesson H."/>
        </authorList>
    </citation>
    <scope>NUCLEOTIDE SEQUENCE</scope>
    <source>
        <strain evidence="2">CBS 731.68</strain>
    </source>
</reference>
<feature type="region of interest" description="Disordered" evidence="1">
    <location>
        <begin position="1"/>
        <end position="32"/>
    </location>
</feature>
<keyword evidence="3" id="KW-1185">Reference proteome</keyword>
<gene>
    <name evidence="2" type="ORF">N657DRAFT_669603</name>
</gene>
<accession>A0AAN6Z7F9</accession>
<protein>
    <submittedName>
        <fullName evidence="2">Uncharacterized protein</fullName>
    </submittedName>
</protein>